<dbReference type="RefSeq" id="WP_249972973.1">
    <property type="nucleotide sequence ID" value="NZ_JAMFLZ010000003.1"/>
</dbReference>
<dbReference type="Gene3D" id="3.40.50.1820">
    <property type="entry name" value="alpha/beta hydrolase"/>
    <property type="match status" value="1"/>
</dbReference>
<reference evidence="3" key="1">
    <citation type="submission" date="2022-05" db="EMBL/GenBank/DDBJ databases">
        <authorList>
            <person name="Park J.-S."/>
        </authorList>
    </citation>
    <scope>NUCLEOTIDE SEQUENCE</scope>
    <source>
        <strain evidence="3">2012CJ34-3</strain>
    </source>
</reference>
<dbReference type="EMBL" id="JAMFLZ010000003">
    <property type="protein sequence ID" value="MCL6295252.1"/>
    <property type="molecule type" value="Genomic_DNA"/>
</dbReference>
<dbReference type="Proteomes" id="UP001165381">
    <property type="component" value="Unassembled WGS sequence"/>
</dbReference>
<feature type="chain" id="PRO_5046231187" evidence="1">
    <location>
        <begin position="24"/>
        <end position="408"/>
    </location>
</feature>
<gene>
    <name evidence="3" type="ORF">M3P09_09615</name>
</gene>
<protein>
    <submittedName>
        <fullName evidence="3">Lysophospholipase</fullName>
    </submittedName>
</protein>
<evidence type="ECO:0000313" key="3">
    <source>
        <dbReference type="EMBL" id="MCL6295252.1"/>
    </source>
</evidence>
<accession>A0ABT0QE34</accession>
<dbReference type="InterPro" id="IPR022742">
    <property type="entry name" value="Hydrolase_4"/>
</dbReference>
<dbReference type="SUPFAM" id="SSF53474">
    <property type="entry name" value="alpha/beta-Hydrolases"/>
    <property type="match status" value="1"/>
</dbReference>
<sequence>MKLIKLIYKFNFIIFFFFNIAHSQENTYSCKNEAYSFLKQTIGKWHVITKDRTSPNVYENNYGTSIITSSIEGCGVKESYKGVYRNKKYAREVFLTGLDSTNVEMLALDSEHGSFSTLNGSIKNNELTTYWYRNKEVKRLQSKYIMSFTDTNTFEFSSYLSTNHGKDWALTHQRKYYRINYEEIEMKTKDSILVYGDLYTIKKEYPTIILFHQGGSNAKGEYHSIAPKLLNEGYNIMAIDQRVGGSSYYGGYNRTISKLGTNSFTYCDAYTDLEAALDYIIGKKYNGNKILWGSSYGAALAIQLASKREYDISALLAFSPSTGNAVKTCHPNQYINQIGLPFLLLRPKKEMERESSVEQFSIAKEHGHQTYIAEHGTHGSSMLVKDRVGADVNKNWNIVLEFLNKHRN</sequence>
<comment type="caution">
    <text evidence="3">The sequence shown here is derived from an EMBL/GenBank/DDBJ whole genome shotgun (WGS) entry which is preliminary data.</text>
</comment>
<feature type="domain" description="Serine aminopeptidase S33" evidence="2">
    <location>
        <begin position="208"/>
        <end position="328"/>
    </location>
</feature>
<dbReference type="Pfam" id="PF12146">
    <property type="entry name" value="Hydrolase_4"/>
    <property type="match status" value="1"/>
</dbReference>
<feature type="signal peptide" evidence="1">
    <location>
        <begin position="1"/>
        <end position="23"/>
    </location>
</feature>
<evidence type="ECO:0000259" key="2">
    <source>
        <dbReference type="Pfam" id="PF12146"/>
    </source>
</evidence>
<keyword evidence="1" id="KW-0732">Signal</keyword>
<evidence type="ECO:0000313" key="4">
    <source>
        <dbReference type="Proteomes" id="UP001165381"/>
    </source>
</evidence>
<organism evidence="3 4">
    <name type="scientific">Jejuia spongiicola</name>
    <dbReference type="NCBI Taxonomy" id="2942207"/>
    <lineage>
        <taxon>Bacteria</taxon>
        <taxon>Pseudomonadati</taxon>
        <taxon>Bacteroidota</taxon>
        <taxon>Flavobacteriia</taxon>
        <taxon>Flavobacteriales</taxon>
        <taxon>Flavobacteriaceae</taxon>
        <taxon>Jejuia</taxon>
    </lineage>
</organism>
<dbReference type="InterPro" id="IPR029058">
    <property type="entry name" value="AB_hydrolase_fold"/>
</dbReference>
<keyword evidence="4" id="KW-1185">Reference proteome</keyword>
<name>A0ABT0QE34_9FLAO</name>
<proteinExistence type="predicted"/>
<evidence type="ECO:0000256" key="1">
    <source>
        <dbReference type="SAM" id="SignalP"/>
    </source>
</evidence>